<dbReference type="Proteomes" id="UP000018733">
    <property type="component" value="Unassembled WGS sequence"/>
</dbReference>
<gene>
    <name evidence="1" type="ORF">W822_00705</name>
</gene>
<evidence type="ECO:0000313" key="2">
    <source>
        <dbReference type="Proteomes" id="UP000018733"/>
    </source>
</evidence>
<organism evidence="1 2">
    <name type="scientific">Advenella kashmirensis W13003</name>
    <dbReference type="NCBI Taxonomy" id="1424334"/>
    <lineage>
        <taxon>Bacteria</taxon>
        <taxon>Pseudomonadati</taxon>
        <taxon>Pseudomonadota</taxon>
        <taxon>Betaproteobacteria</taxon>
        <taxon>Burkholderiales</taxon>
        <taxon>Alcaligenaceae</taxon>
    </lineage>
</organism>
<keyword evidence="2" id="KW-1185">Reference proteome</keyword>
<reference evidence="1 2" key="1">
    <citation type="journal article" date="2014" name="Genome Announc.">
        <title>Draft Genome Sequence of Advenella kashmirensis Strain W13003, a Polycyclic Aromatic Hydrocarbon-Degrading Bacterium.</title>
        <authorList>
            <person name="Wang X."/>
            <person name="Jin D."/>
            <person name="Zhou L."/>
            <person name="Wu L."/>
            <person name="An W."/>
            <person name="Zhao L."/>
        </authorList>
    </citation>
    <scope>NUCLEOTIDE SEQUENCE [LARGE SCALE GENOMIC DNA]</scope>
    <source>
        <strain evidence="1 2">W13003</strain>
    </source>
</reference>
<dbReference type="AlphaFoldDB" id="V8R042"/>
<proteinExistence type="predicted"/>
<protein>
    <submittedName>
        <fullName evidence="1">Uncharacterized protein</fullName>
    </submittedName>
</protein>
<sequence>MIVFFPAISENTFSRWTHVEGRDSGGLQQYAA</sequence>
<accession>V8R042</accession>
<comment type="caution">
    <text evidence="1">The sequence shown here is derived from an EMBL/GenBank/DDBJ whole genome shotgun (WGS) entry which is preliminary data.</text>
</comment>
<dbReference type="HOGENOM" id="CLU_3387663_0_0_4"/>
<dbReference type="EMBL" id="AYXT01000001">
    <property type="protein sequence ID" value="ETF04624.1"/>
    <property type="molecule type" value="Genomic_DNA"/>
</dbReference>
<name>V8R042_9BURK</name>
<evidence type="ECO:0000313" key="1">
    <source>
        <dbReference type="EMBL" id="ETF04624.1"/>
    </source>
</evidence>
<dbReference type="STRING" id="1424334.W822_00705"/>